<keyword evidence="2" id="KW-0442">Lipid degradation</keyword>
<keyword evidence="5" id="KW-1185">Reference proteome</keyword>
<reference evidence="6" key="1">
    <citation type="submission" date="2025-08" db="UniProtKB">
        <authorList>
            <consortium name="RefSeq"/>
        </authorList>
    </citation>
    <scope>IDENTIFICATION</scope>
    <source>
        <tissue evidence="6">Muscle</tissue>
    </source>
</reference>
<feature type="transmembrane region" description="Helical" evidence="4">
    <location>
        <begin position="18"/>
        <end position="39"/>
    </location>
</feature>
<proteinExistence type="predicted"/>
<organism evidence="5 6">
    <name type="scientific">Limulus polyphemus</name>
    <name type="common">Atlantic horseshoe crab</name>
    <dbReference type="NCBI Taxonomy" id="6850"/>
    <lineage>
        <taxon>Eukaryota</taxon>
        <taxon>Metazoa</taxon>
        <taxon>Ecdysozoa</taxon>
        <taxon>Arthropoda</taxon>
        <taxon>Chelicerata</taxon>
        <taxon>Merostomata</taxon>
        <taxon>Xiphosura</taxon>
        <taxon>Limulidae</taxon>
        <taxon>Limulus</taxon>
    </lineage>
</organism>
<feature type="transmembrane region" description="Helical" evidence="4">
    <location>
        <begin position="134"/>
        <end position="157"/>
    </location>
</feature>
<evidence type="ECO:0000256" key="2">
    <source>
        <dbReference type="ARBA" id="ARBA00022963"/>
    </source>
</evidence>
<dbReference type="Proteomes" id="UP000694941">
    <property type="component" value="Unplaced"/>
</dbReference>
<accession>A0ABM1SRX1</accession>
<protein>
    <submittedName>
        <fullName evidence="6">Sn1-specific diacylglycerol lipase alpha-like isoform X1</fullName>
    </submittedName>
</protein>
<evidence type="ECO:0000313" key="6">
    <source>
        <dbReference type="RefSeq" id="XP_022246377.1"/>
    </source>
</evidence>
<name>A0ABM1SRX1_LIMPO</name>
<dbReference type="GeneID" id="106463225"/>
<dbReference type="Gene3D" id="3.40.50.1820">
    <property type="entry name" value="alpha/beta hydrolase"/>
    <property type="match status" value="1"/>
</dbReference>
<dbReference type="PANTHER" id="PTHR45792:SF8">
    <property type="entry name" value="DIACYLGLYCEROL LIPASE-ALPHA"/>
    <property type="match status" value="1"/>
</dbReference>
<evidence type="ECO:0000313" key="5">
    <source>
        <dbReference type="Proteomes" id="UP000694941"/>
    </source>
</evidence>
<keyword evidence="4" id="KW-1133">Transmembrane helix</keyword>
<gene>
    <name evidence="6" type="primary">LOC106463225</name>
</gene>
<dbReference type="SUPFAM" id="SSF53474">
    <property type="entry name" value="alpha/beta-Hydrolases"/>
    <property type="match status" value="1"/>
</dbReference>
<feature type="transmembrane region" description="Helical" evidence="4">
    <location>
        <begin position="99"/>
        <end position="119"/>
    </location>
</feature>
<evidence type="ECO:0000256" key="1">
    <source>
        <dbReference type="ARBA" id="ARBA00022801"/>
    </source>
</evidence>
<dbReference type="InterPro" id="IPR052214">
    <property type="entry name" value="DAG_Lipase-Related"/>
</dbReference>
<dbReference type="PANTHER" id="PTHR45792">
    <property type="entry name" value="DIACYLGLYCEROL LIPASE HOMOLOG-RELATED"/>
    <property type="match status" value="1"/>
</dbReference>
<keyword evidence="4" id="KW-0472">Membrane</keyword>
<keyword evidence="4" id="KW-0812">Transmembrane</keyword>
<dbReference type="InterPro" id="IPR029058">
    <property type="entry name" value="AB_hydrolase_fold"/>
</dbReference>
<sequence length="466" mass="54335">MPGIVLFNRRWSVGSDDFVLPAIFLLLLHTVWLIVLSVILTVVDFGQWSQCMIDLYEHVLGYIVILTGCIIVEGFISWISMRGTILDNRPRVSMQYLLYVRLGILLVEVAWLIVGVVWISRHYHTCPMNLAKEAILGIVICNWCVLLSVVITIWCTFDAAGRSWVKMKRYQRSLREDRSKYRYKRSGSSHRNWRHRKATREYQDSWNRRCRLLFCCMGRTDRHQNSFAEIAKLLSEFFRDLDVVPSDVVAGLVLLRKYQRMERQAIVKERTNETYQFLSGVPITPKTKFLDINHPLIVDEIHTITHYLHYALAVYGWPMFMMVHSGTCCCKLFPYLRCCCIPGREKSKRDRATIVEDNCCYCNYAALQKMCLHHNMEIIYVTYHVEVGETPFLVALDHERRTVVVSIRGTISLQDVITDLNADGEQLPTDPAHEDWLGHKVGHCYLRSFIYISIYIADFQLQLRSC</sequence>
<feature type="transmembrane region" description="Helical" evidence="4">
    <location>
        <begin position="59"/>
        <end position="79"/>
    </location>
</feature>
<evidence type="ECO:0000256" key="3">
    <source>
        <dbReference type="ARBA" id="ARBA00023098"/>
    </source>
</evidence>
<dbReference type="RefSeq" id="XP_022246377.1">
    <property type="nucleotide sequence ID" value="XM_022390669.1"/>
</dbReference>
<evidence type="ECO:0000256" key="4">
    <source>
        <dbReference type="SAM" id="Phobius"/>
    </source>
</evidence>
<keyword evidence="3" id="KW-0443">Lipid metabolism</keyword>
<keyword evidence="1" id="KW-0378">Hydrolase</keyword>